<proteinExistence type="inferred from homology"/>
<dbReference type="GO" id="GO:0005886">
    <property type="term" value="C:plasma membrane"/>
    <property type="evidence" value="ECO:0007669"/>
    <property type="project" value="UniProtKB-SubCell"/>
</dbReference>
<comment type="subcellular location">
    <subcellularLocation>
        <location evidence="7">Cell membrane</location>
        <topology evidence="7">Peripheral membrane protein</topology>
    </subcellularLocation>
    <subcellularLocation>
        <location evidence="1">Membrane</location>
    </subcellularLocation>
</comment>
<comment type="similarity">
    <text evidence="7">Belongs to the ATPase delta chain family.</text>
</comment>
<dbReference type="InterPro" id="IPR000711">
    <property type="entry name" value="ATPase_OSCP/dsu"/>
</dbReference>
<keyword evidence="7" id="KW-0139">CF(1)</keyword>
<dbReference type="Gene3D" id="1.10.520.20">
    <property type="entry name" value="N-terminal domain of the delta subunit of the F1F0-ATP synthase"/>
    <property type="match status" value="1"/>
</dbReference>
<keyword evidence="7" id="KW-1003">Cell membrane</keyword>
<reference evidence="8 9" key="1">
    <citation type="submission" date="2018-04" db="EMBL/GenBank/DDBJ databases">
        <title>Genomic Encyclopedia of Type Strains, Phase IV (KMG-IV): sequencing the most valuable type-strain genomes for metagenomic binning, comparative biology and taxonomic classification.</title>
        <authorList>
            <person name="Goeker M."/>
        </authorList>
    </citation>
    <scope>NUCLEOTIDE SEQUENCE [LARGE SCALE GENOMIC DNA]</scope>
    <source>
        <strain evidence="8 9">DSM 20705</strain>
    </source>
</reference>
<protein>
    <recommendedName>
        <fullName evidence="7">ATP synthase subunit delta</fullName>
    </recommendedName>
    <alternativeName>
        <fullName evidence="7">ATP synthase F(1) sector subunit delta</fullName>
    </alternativeName>
    <alternativeName>
        <fullName evidence="7">F-type ATPase subunit delta</fullName>
        <shortName evidence="7">F-ATPase subunit delta</shortName>
    </alternativeName>
</protein>
<comment type="caution">
    <text evidence="8">The sequence shown here is derived from an EMBL/GenBank/DDBJ whole genome shotgun (WGS) entry which is preliminary data.</text>
</comment>
<dbReference type="RefSeq" id="WP_116480279.1">
    <property type="nucleotide sequence ID" value="NZ_CAUPJO010000010.1"/>
</dbReference>
<evidence type="ECO:0000256" key="7">
    <source>
        <dbReference type="HAMAP-Rule" id="MF_01416"/>
    </source>
</evidence>
<evidence type="ECO:0000256" key="2">
    <source>
        <dbReference type="ARBA" id="ARBA00022448"/>
    </source>
</evidence>
<evidence type="ECO:0000256" key="3">
    <source>
        <dbReference type="ARBA" id="ARBA00022781"/>
    </source>
</evidence>
<dbReference type="Pfam" id="PF00213">
    <property type="entry name" value="OSCP"/>
    <property type="match status" value="1"/>
</dbReference>
<keyword evidence="6 7" id="KW-0066">ATP synthesis</keyword>
<dbReference type="PANTHER" id="PTHR11910">
    <property type="entry name" value="ATP SYNTHASE DELTA CHAIN"/>
    <property type="match status" value="1"/>
</dbReference>
<evidence type="ECO:0000256" key="1">
    <source>
        <dbReference type="ARBA" id="ARBA00004370"/>
    </source>
</evidence>
<keyword evidence="3 7" id="KW-0375">Hydrogen ion transport</keyword>
<evidence type="ECO:0000256" key="5">
    <source>
        <dbReference type="ARBA" id="ARBA00023136"/>
    </source>
</evidence>
<dbReference type="GO" id="GO:0045259">
    <property type="term" value="C:proton-transporting ATP synthase complex"/>
    <property type="evidence" value="ECO:0007669"/>
    <property type="project" value="UniProtKB-KW"/>
</dbReference>
<dbReference type="AlphaFoldDB" id="A0A2U1E2P9"/>
<comment type="function">
    <text evidence="7">F(1)F(0) ATP synthase produces ATP from ADP in the presence of a proton or sodium gradient. F-type ATPases consist of two structural domains, F(1) containing the extramembraneous catalytic core and F(0) containing the membrane proton channel, linked together by a central stalk and a peripheral stalk. During catalysis, ATP synthesis in the catalytic domain of F(1) is coupled via a rotary mechanism of the central stalk subunits to proton translocation.</text>
</comment>
<evidence type="ECO:0000313" key="8">
    <source>
        <dbReference type="EMBL" id="PVY94223.1"/>
    </source>
</evidence>
<evidence type="ECO:0000313" key="9">
    <source>
        <dbReference type="Proteomes" id="UP000245793"/>
    </source>
</evidence>
<gene>
    <name evidence="7" type="primary">atpH</name>
    <name evidence="8" type="ORF">C7381_10696</name>
</gene>
<organism evidence="8 9">
    <name type="scientific">Ezakiella coagulans</name>
    <dbReference type="NCBI Taxonomy" id="46507"/>
    <lineage>
        <taxon>Bacteria</taxon>
        <taxon>Bacillati</taxon>
        <taxon>Bacillota</taxon>
        <taxon>Tissierellia</taxon>
        <taxon>Ezakiella</taxon>
    </lineage>
</organism>
<dbReference type="GO" id="GO:0046933">
    <property type="term" value="F:proton-transporting ATP synthase activity, rotational mechanism"/>
    <property type="evidence" value="ECO:0007669"/>
    <property type="project" value="UniProtKB-UniRule"/>
</dbReference>
<dbReference type="PRINTS" id="PR00125">
    <property type="entry name" value="ATPASEDELTA"/>
</dbReference>
<dbReference type="InterPro" id="IPR026015">
    <property type="entry name" value="ATP_synth_OSCP/delta_N_sf"/>
</dbReference>
<comment type="function">
    <text evidence="7">This protein is part of the stalk that links CF(0) to CF(1). It either transmits conformational changes from CF(0) to CF(1) or is implicated in proton conduction.</text>
</comment>
<keyword evidence="5 7" id="KW-0472">Membrane</keyword>
<dbReference type="SUPFAM" id="SSF47928">
    <property type="entry name" value="N-terminal domain of the delta subunit of the F1F0-ATP synthase"/>
    <property type="match status" value="1"/>
</dbReference>
<keyword evidence="2 7" id="KW-0813">Transport</keyword>
<evidence type="ECO:0000256" key="6">
    <source>
        <dbReference type="ARBA" id="ARBA00023310"/>
    </source>
</evidence>
<dbReference type="Proteomes" id="UP000245793">
    <property type="component" value="Unassembled WGS sequence"/>
</dbReference>
<evidence type="ECO:0000256" key="4">
    <source>
        <dbReference type="ARBA" id="ARBA00023065"/>
    </source>
</evidence>
<accession>A0A2U1E2P9</accession>
<name>A0A2U1E2P9_9FIRM</name>
<dbReference type="HAMAP" id="MF_01416">
    <property type="entry name" value="ATP_synth_delta_bact"/>
    <property type="match status" value="1"/>
</dbReference>
<dbReference type="EMBL" id="QEKV01000006">
    <property type="protein sequence ID" value="PVY94223.1"/>
    <property type="molecule type" value="Genomic_DNA"/>
</dbReference>
<sequence>MARIGLTYAESLFLLSEEKKETEKVFENFKSFIKTMKETEDIRKFLYSPIFSKDDKKDLIEKILKDESVTFKNFIKVIIDKGRERYLDESFGEFKKLYLEKSKKVTASVETAFDLTDDQVVKIKQFIFNKTGKEAIVEQKINKDLIMGVRIFVLGQEIDLSLKGSFDRLEQNLKNRIEVSG</sequence>
<keyword evidence="9" id="KW-1185">Reference proteome</keyword>
<keyword evidence="4 7" id="KW-0406">Ion transport</keyword>
<dbReference type="NCBIfam" id="TIGR01145">
    <property type="entry name" value="ATP_synt_delta"/>
    <property type="match status" value="1"/>
</dbReference>